<dbReference type="OrthoDB" id="9800361at2"/>
<dbReference type="RefSeq" id="WP_072833796.1">
    <property type="nucleotide sequence ID" value="NZ_FQUU01000002.1"/>
</dbReference>
<dbReference type="PANTHER" id="PTHR34535:SF3">
    <property type="entry name" value="HYDROGENASE MATURATION FACTOR HYPA"/>
    <property type="match status" value="1"/>
</dbReference>
<dbReference type="GO" id="GO:0016151">
    <property type="term" value="F:nickel cation binding"/>
    <property type="evidence" value="ECO:0007669"/>
    <property type="project" value="UniProtKB-UniRule"/>
</dbReference>
<sequence length="113" mass="12593">MHELSIVQSIVSIAENEAAKVKAARVEEIELEIGCLATVEVEALRFAWEYGVKETLLENAAMHIKRIDGRARCIVCGSEFFVQELFDPCPDCNSHSVSILNGQELRIKSMIVT</sequence>
<protein>
    <recommendedName>
        <fullName evidence="4">Hydrogenase maturation factor HypA</fullName>
    </recommendedName>
</protein>
<gene>
    <name evidence="4" type="primary">hypA</name>
    <name evidence="5" type="ORF">SAMN02745131_00649</name>
</gene>
<dbReference type="GO" id="GO:0051604">
    <property type="term" value="P:protein maturation"/>
    <property type="evidence" value="ECO:0007669"/>
    <property type="project" value="InterPro"/>
</dbReference>
<dbReference type="HAMAP" id="MF_00213">
    <property type="entry name" value="HypA_HybF"/>
    <property type="match status" value="1"/>
</dbReference>
<dbReference type="InterPro" id="IPR000688">
    <property type="entry name" value="HypA/HybF"/>
</dbReference>
<evidence type="ECO:0000313" key="6">
    <source>
        <dbReference type="Proteomes" id="UP000184048"/>
    </source>
</evidence>
<keyword evidence="2 4" id="KW-0479">Metal-binding</keyword>
<dbReference type="PIRSF" id="PIRSF004761">
    <property type="entry name" value="Hydrgn_mat_HypA"/>
    <property type="match status" value="1"/>
</dbReference>
<feature type="binding site" evidence="4">
    <location>
        <position position="73"/>
    </location>
    <ligand>
        <name>Zn(2+)</name>
        <dbReference type="ChEBI" id="CHEBI:29105"/>
    </ligand>
</feature>
<accession>A0A1M4UGZ7</accession>
<name>A0A1M4UGZ7_9BACT</name>
<dbReference type="EMBL" id="FQUU01000002">
    <property type="protein sequence ID" value="SHE55918.1"/>
    <property type="molecule type" value="Genomic_DNA"/>
</dbReference>
<keyword evidence="3 4" id="KW-0862">Zinc</keyword>
<dbReference type="Pfam" id="PF01155">
    <property type="entry name" value="HypA"/>
    <property type="match status" value="1"/>
</dbReference>
<keyword evidence="6" id="KW-1185">Reference proteome</keyword>
<keyword evidence="1 4" id="KW-0533">Nickel</keyword>
<evidence type="ECO:0000256" key="4">
    <source>
        <dbReference type="HAMAP-Rule" id="MF_00213"/>
    </source>
</evidence>
<comment type="similarity">
    <text evidence="4">Belongs to the HypA/HybF family.</text>
</comment>
<evidence type="ECO:0000313" key="5">
    <source>
        <dbReference type="EMBL" id="SHE55918.1"/>
    </source>
</evidence>
<dbReference type="GO" id="GO:0008270">
    <property type="term" value="F:zinc ion binding"/>
    <property type="evidence" value="ECO:0007669"/>
    <property type="project" value="UniProtKB-UniRule"/>
</dbReference>
<evidence type="ECO:0000256" key="3">
    <source>
        <dbReference type="ARBA" id="ARBA00022833"/>
    </source>
</evidence>
<feature type="binding site" evidence="4">
    <location>
        <position position="2"/>
    </location>
    <ligand>
        <name>Ni(2+)</name>
        <dbReference type="ChEBI" id="CHEBI:49786"/>
    </ligand>
</feature>
<feature type="binding site" evidence="4">
    <location>
        <position position="89"/>
    </location>
    <ligand>
        <name>Zn(2+)</name>
        <dbReference type="ChEBI" id="CHEBI:29105"/>
    </ligand>
</feature>
<dbReference type="NCBIfam" id="TIGR00100">
    <property type="entry name" value="hypA"/>
    <property type="match status" value="1"/>
</dbReference>
<dbReference type="AlphaFoldDB" id="A0A1M4UGZ7"/>
<proteinExistence type="inferred from homology"/>
<feature type="binding site" evidence="4">
    <location>
        <position position="76"/>
    </location>
    <ligand>
        <name>Zn(2+)</name>
        <dbReference type="ChEBI" id="CHEBI:29105"/>
    </ligand>
</feature>
<dbReference type="Gene3D" id="3.30.2320.80">
    <property type="match status" value="1"/>
</dbReference>
<evidence type="ECO:0000256" key="1">
    <source>
        <dbReference type="ARBA" id="ARBA00022596"/>
    </source>
</evidence>
<reference evidence="5 6" key="1">
    <citation type="submission" date="2016-11" db="EMBL/GenBank/DDBJ databases">
        <authorList>
            <person name="Jaros S."/>
            <person name="Januszkiewicz K."/>
            <person name="Wedrychowicz H."/>
        </authorList>
    </citation>
    <scope>NUCLEOTIDE SEQUENCE [LARGE SCALE GENOMIC DNA]</scope>
    <source>
        <strain evidence="5 6">DSM 18119</strain>
    </source>
</reference>
<dbReference type="PANTHER" id="PTHR34535">
    <property type="entry name" value="HYDROGENASE MATURATION FACTOR HYPA"/>
    <property type="match status" value="1"/>
</dbReference>
<dbReference type="Proteomes" id="UP000184048">
    <property type="component" value="Unassembled WGS sequence"/>
</dbReference>
<organism evidence="5 6">
    <name type="scientific">Flavisolibacter ginsengisoli DSM 18119</name>
    <dbReference type="NCBI Taxonomy" id="1121884"/>
    <lineage>
        <taxon>Bacteria</taxon>
        <taxon>Pseudomonadati</taxon>
        <taxon>Bacteroidota</taxon>
        <taxon>Chitinophagia</taxon>
        <taxon>Chitinophagales</taxon>
        <taxon>Chitinophagaceae</taxon>
        <taxon>Flavisolibacter</taxon>
    </lineage>
</organism>
<feature type="binding site" evidence="4">
    <location>
        <position position="92"/>
    </location>
    <ligand>
        <name>Zn(2+)</name>
        <dbReference type="ChEBI" id="CHEBI:29105"/>
    </ligand>
</feature>
<evidence type="ECO:0000256" key="2">
    <source>
        <dbReference type="ARBA" id="ARBA00022723"/>
    </source>
</evidence>
<comment type="function">
    <text evidence="4">Involved in the maturation of [NiFe] hydrogenases. Required for nickel insertion into the metal center of the hydrogenase.</text>
</comment>
<dbReference type="STRING" id="1121884.SAMN02745131_00649"/>